<dbReference type="InterPro" id="IPR037120">
    <property type="entry name" value="Haem_peroxidase_sf_animal"/>
</dbReference>
<dbReference type="Proteomes" id="UP000235965">
    <property type="component" value="Unassembled WGS sequence"/>
</dbReference>
<organism evidence="10 11">
    <name type="scientific">Cryptotermes secundus</name>
    <dbReference type="NCBI Taxonomy" id="105785"/>
    <lineage>
        <taxon>Eukaryota</taxon>
        <taxon>Metazoa</taxon>
        <taxon>Ecdysozoa</taxon>
        <taxon>Arthropoda</taxon>
        <taxon>Hexapoda</taxon>
        <taxon>Insecta</taxon>
        <taxon>Pterygota</taxon>
        <taxon>Neoptera</taxon>
        <taxon>Polyneoptera</taxon>
        <taxon>Dictyoptera</taxon>
        <taxon>Blattodea</taxon>
        <taxon>Blattoidea</taxon>
        <taxon>Termitoidae</taxon>
        <taxon>Kalotermitidae</taxon>
        <taxon>Cryptotermitinae</taxon>
        <taxon>Cryptotermes</taxon>
    </lineage>
</organism>
<dbReference type="SUPFAM" id="SSF48113">
    <property type="entry name" value="Heme-dependent peroxidases"/>
    <property type="match status" value="1"/>
</dbReference>
<evidence type="ECO:0000313" key="11">
    <source>
        <dbReference type="Proteomes" id="UP000235965"/>
    </source>
</evidence>
<evidence type="ECO:0000256" key="3">
    <source>
        <dbReference type="ARBA" id="ARBA00022559"/>
    </source>
</evidence>
<dbReference type="GO" id="GO:0005576">
    <property type="term" value="C:extracellular region"/>
    <property type="evidence" value="ECO:0007669"/>
    <property type="project" value="UniProtKB-SubCell"/>
</dbReference>
<feature type="compositionally biased region" description="Polar residues" evidence="8">
    <location>
        <begin position="907"/>
        <end position="920"/>
    </location>
</feature>
<feature type="binding site" description="axial binding residue" evidence="7">
    <location>
        <position position="534"/>
    </location>
    <ligand>
        <name>heme b</name>
        <dbReference type="ChEBI" id="CHEBI:60344"/>
    </ligand>
    <ligandPart>
        <name>Fe</name>
        <dbReference type="ChEBI" id="CHEBI:18248"/>
    </ligandPart>
</feature>
<evidence type="ECO:0000256" key="7">
    <source>
        <dbReference type="PIRSR" id="PIRSR619791-2"/>
    </source>
</evidence>
<evidence type="ECO:0000256" key="8">
    <source>
        <dbReference type="SAM" id="MobiDB-lite"/>
    </source>
</evidence>
<dbReference type="EMBL" id="NEVH01007818">
    <property type="protein sequence ID" value="PNF35455.1"/>
    <property type="molecule type" value="Genomic_DNA"/>
</dbReference>
<keyword evidence="3" id="KW-0560">Oxidoreductase</keyword>
<dbReference type="AlphaFoldDB" id="A0A2J7R3R2"/>
<feature type="transmembrane region" description="Helical" evidence="9">
    <location>
        <begin position="35"/>
        <end position="59"/>
    </location>
</feature>
<comment type="subcellular location">
    <subcellularLocation>
        <location evidence="1">Secreted</location>
    </subcellularLocation>
</comment>
<keyword evidence="2" id="KW-0964">Secreted</keyword>
<dbReference type="PANTHER" id="PTHR11475">
    <property type="entry name" value="OXIDASE/PEROXIDASE"/>
    <property type="match status" value="1"/>
</dbReference>
<dbReference type="Pfam" id="PF03098">
    <property type="entry name" value="An_peroxidase"/>
    <property type="match status" value="1"/>
</dbReference>
<name>A0A2J7R3R2_9NEOP</name>
<protein>
    <recommendedName>
        <fullName evidence="12">Chorion peroxidase</fullName>
    </recommendedName>
</protein>
<dbReference type="GO" id="GO:0004601">
    <property type="term" value="F:peroxidase activity"/>
    <property type="evidence" value="ECO:0007669"/>
    <property type="project" value="UniProtKB-KW"/>
</dbReference>
<evidence type="ECO:0000256" key="1">
    <source>
        <dbReference type="ARBA" id="ARBA00004613"/>
    </source>
</evidence>
<keyword evidence="3" id="KW-0575">Peroxidase</keyword>
<evidence type="ECO:0000313" key="10">
    <source>
        <dbReference type="EMBL" id="PNF35455.1"/>
    </source>
</evidence>
<dbReference type="GO" id="GO:0020037">
    <property type="term" value="F:heme binding"/>
    <property type="evidence" value="ECO:0007669"/>
    <property type="project" value="InterPro"/>
</dbReference>
<accession>A0A2J7R3R2</accession>
<dbReference type="InParanoid" id="A0A2J7R3R2"/>
<dbReference type="PANTHER" id="PTHR11475:SF141">
    <property type="entry name" value="CARDINAL"/>
    <property type="match status" value="1"/>
</dbReference>
<evidence type="ECO:0000256" key="6">
    <source>
        <dbReference type="ARBA" id="ARBA00023004"/>
    </source>
</evidence>
<comment type="caution">
    <text evidence="10">The sequence shown here is derived from an EMBL/GenBank/DDBJ whole genome shotgun (WGS) entry which is preliminary data.</text>
</comment>
<keyword evidence="11" id="KW-1185">Reference proteome</keyword>
<dbReference type="GO" id="GO:0006979">
    <property type="term" value="P:response to oxidative stress"/>
    <property type="evidence" value="ECO:0007669"/>
    <property type="project" value="InterPro"/>
</dbReference>
<dbReference type="STRING" id="105785.A0A2J7R3R2"/>
<evidence type="ECO:0000256" key="4">
    <source>
        <dbReference type="ARBA" id="ARBA00022617"/>
    </source>
</evidence>
<evidence type="ECO:0000256" key="9">
    <source>
        <dbReference type="SAM" id="Phobius"/>
    </source>
</evidence>
<dbReference type="PRINTS" id="PR00457">
    <property type="entry name" value="ANPEROXIDASE"/>
</dbReference>
<keyword evidence="6 7" id="KW-0408">Iron</keyword>
<dbReference type="GO" id="GO:0046872">
    <property type="term" value="F:metal ion binding"/>
    <property type="evidence" value="ECO:0007669"/>
    <property type="project" value="UniProtKB-KW"/>
</dbReference>
<dbReference type="FunCoup" id="A0A2J7R3R2">
    <property type="interactions" value="6"/>
</dbReference>
<feature type="region of interest" description="Disordered" evidence="8">
    <location>
        <begin position="899"/>
        <end position="920"/>
    </location>
</feature>
<gene>
    <name evidence="10" type="ORF">B7P43_G04130</name>
</gene>
<dbReference type="PROSITE" id="PS50292">
    <property type="entry name" value="PEROXIDASE_3"/>
    <property type="match status" value="1"/>
</dbReference>
<keyword evidence="4 7" id="KW-0349">Heme</keyword>
<sequence length="954" mass="105400">MASRGMTERTPLRAAATPQYVFGADRLYRNKVRQFQCCVCATVLACFVVAIVATVAYSVDRNTEDGRNSNTLDNMSAQNVLMSLPVLQYPLLEQDNITWNGEMPSVAQLEEALNIGHTGLQDRDQLEVAGVHLEMNSPSYRHQMAMRTRPEATRLARAGYVLNLATRHLANSMLRRRNNSREPVGRGPSVEADWMPPEACADASTSPCLPTPFRSADGSCNNLLHPLKWGVALRPFRRILPPDYADGVMAPRAASDGDALPSAREVSITLHRPIYRDDPKFTVMLAVWGQFIDHDITATALSTGKDGSAISCCGMKPNHPECFPIQLSAADQDFNVSCAEFVRSAPAPTCSLGPREQLNQVSAYLDGSMVYGASLNLTAQLRSMRGGRLHMSVTPDGRTLLPYSVDASDGCNRKEQNVQGRYCFLSGDARANENLHLTTMHLLWARQHNLVADRLQDLNPSWDDERVFQEARHIVTAQLQHITYSEFLPVLLGDELMSRLDLNPQPSGYFHGYSSAVDASIANSFATAAFRFGHTLLPGLMKVPSNNTEEYVELHRMLFNPYGLYVPGHLDSVLRGALDTHVEKVDPYFTNEVTGHLFEQPIPSAGPHGRARGLDLVSLNIQRGRDHGLPTYTAWRERCGLSHPGNFSDMSDFIDEKSLEKMTELYRSVDDIDLYTGALAEQPLEGGFLGPTLLCLITDQFVRLKRGDRFWYETPEVPQAFTPGQLAELRRTSLARIICDNADSVHKAQPLVMHTTGPGNERVPCSSIPGPDFSLWQEEGLHHLKLGSLGTGVRVLSTRLGAHVPSGYVVSDTGAVLWDGQTPVPLPVDFSFRPLWAGTLTGDSLSGIFSQQQNSQQWVNGRFFFQISTDWFQSRPSEMSGVFTSPIYFKEVEQFEVPASQPPSAELPQNKSTPSVQATSLPPTAPIVLEGAYSGDRKLFWWSGGIILTIPSLT</sequence>
<evidence type="ECO:0000256" key="5">
    <source>
        <dbReference type="ARBA" id="ARBA00022729"/>
    </source>
</evidence>
<proteinExistence type="predicted"/>
<dbReference type="OrthoDB" id="823504at2759"/>
<keyword evidence="9" id="KW-0472">Membrane</keyword>
<keyword evidence="9" id="KW-1133">Transmembrane helix</keyword>
<dbReference type="GO" id="GO:0022412">
    <property type="term" value="P:cellular process involved in reproduction in multicellular organism"/>
    <property type="evidence" value="ECO:0007669"/>
    <property type="project" value="UniProtKB-ARBA"/>
</dbReference>
<dbReference type="CDD" id="cd09823">
    <property type="entry name" value="peroxinectin_like"/>
    <property type="match status" value="1"/>
</dbReference>
<keyword evidence="5" id="KW-0732">Signal</keyword>
<evidence type="ECO:0000256" key="2">
    <source>
        <dbReference type="ARBA" id="ARBA00022525"/>
    </source>
</evidence>
<dbReference type="FunFam" id="1.10.640.10:FF:000003">
    <property type="entry name" value="chorion peroxidase"/>
    <property type="match status" value="1"/>
</dbReference>
<reference evidence="10 11" key="1">
    <citation type="submission" date="2017-12" db="EMBL/GenBank/DDBJ databases">
        <title>Hemimetabolous genomes reveal molecular basis of termite eusociality.</title>
        <authorList>
            <person name="Harrison M.C."/>
            <person name="Jongepier E."/>
            <person name="Robertson H.M."/>
            <person name="Arning N."/>
            <person name="Bitard-Feildel T."/>
            <person name="Chao H."/>
            <person name="Childers C.P."/>
            <person name="Dinh H."/>
            <person name="Doddapaneni H."/>
            <person name="Dugan S."/>
            <person name="Gowin J."/>
            <person name="Greiner C."/>
            <person name="Han Y."/>
            <person name="Hu H."/>
            <person name="Hughes D.S.T."/>
            <person name="Huylmans A.-K."/>
            <person name="Kemena C."/>
            <person name="Kremer L.P.M."/>
            <person name="Lee S.L."/>
            <person name="Lopez-Ezquerra A."/>
            <person name="Mallet L."/>
            <person name="Monroy-Kuhn J.M."/>
            <person name="Moser A."/>
            <person name="Murali S.C."/>
            <person name="Muzny D.M."/>
            <person name="Otani S."/>
            <person name="Piulachs M.-D."/>
            <person name="Poelchau M."/>
            <person name="Qu J."/>
            <person name="Schaub F."/>
            <person name="Wada-Katsumata A."/>
            <person name="Worley K.C."/>
            <person name="Xie Q."/>
            <person name="Ylla G."/>
            <person name="Poulsen M."/>
            <person name="Gibbs R.A."/>
            <person name="Schal C."/>
            <person name="Richards S."/>
            <person name="Belles X."/>
            <person name="Korb J."/>
            <person name="Bornberg-Bauer E."/>
        </authorList>
    </citation>
    <scope>NUCLEOTIDE SEQUENCE [LARGE SCALE GENOMIC DNA]</scope>
    <source>
        <tissue evidence="10">Whole body</tissue>
    </source>
</reference>
<dbReference type="InterPro" id="IPR019791">
    <property type="entry name" value="Haem_peroxidase_animal"/>
</dbReference>
<keyword evidence="7" id="KW-0479">Metal-binding</keyword>
<keyword evidence="9" id="KW-0812">Transmembrane</keyword>
<dbReference type="InterPro" id="IPR010255">
    <property type="entry name" value="Haem_peroxidase_sf"/>
</dbReference>
<dbReference type="Gene3D" id="1.10.640.10">
    <property type="entry name" value="Haem peroxidase domain superfamily, animal type"/>
    <property type="match status" value="1"/>
</dbReference>
<evidence type="ECO:0008006" key="12">
    <source>
        <dbReference type="Google" id="ProtNLM"/>
    </source>
</evidence>